<reference evidence="11" key="1">
    <citation type="journal article" date="2022" name="G3 (Bethesda)">
        <title>High quality genome of the basidiomycete yeast Dioszegia hungarica PDD-24b-2 isolated from cloud water.</title>
        <authorList>
            <person name="Jarrige D."/>
            <person name="Haridas S."/>
            <person name="Bleykasten-Grosshans C."/>
            <person name="Joly M."/>
            <person name="Nadalig T."/>
            <person name="Sancelme M."/>
            <person name="Vuilleumier S."/>
            <person name="Grigoriev I.V."/>
            <person name="Amato P."/>
            <person name="Bringel F."/>
        </authorList>
    </citation>
    <scope>NUCLEOTIDE SEQUENCE</scope>
    <source>
        <strain evidence="11">PDD-24b-2</strain>
    </source>
</reference>
<dbReference type="Pfam" id="PF05199">
    <property type="entry name" value="GMC_oxred_C"/>
    <property type="match status" value="1"/>
</dbReference>
<feature type="region of interest" description="Disordered" evidence="7">
    <location>
        <begin position="768"/>
        <end position="836"/>
    </location>
</feature>
<feature type="signal peptide" evidence="9">
    <location>
        <begin position="1"/>
        <end position="20"/>
    </location>
</feature>
<dbReference type="InterPro" id="IPR027424">
    <property type="entry name" value="Glucose_Oxidase_domain_2"/>
</dbReference>
<evidence type="ECO:0000256" key="9">
    <source>
        <dbReference type="SAM" id="SignalP"/>
    </source>
</evidence>
<organism evidence="11 12">
    <name type="scientific">Dioszegia hungarica</name>
    <dbReference type="NCBI Taxonomy" id="4972"/>
    <lineage>
        <taxon>Eukaryota</taxon>
        <taxon>Fungi</taxon>
        <taxon>Dikarya</taxon>
        <taxon>Basidiomycota</taxon>
        <taxon>Agaricomycotina</taxon>
        <taxon>Tremellomycetes</taxon>
        <taxon>Tremellales</taxon>
        <taxon>Bulleribasidiaceae</taxon>
        <taxon>Dioszegia</taxon>
    </lineage>
</organism>
<feature type="domain" description="Glucose-methanol-choline oxidoreductase N-terminal" evidence="10">
    <location>
        <begin position="134"/>
        <end position="157"/>
    </location>
</feature>
<dbReference type="PANTHER" id="PTHR11552:SF218">
    <property type="entry name" value="GLUCOSE-METHANOL-CHOLINE OXIDOREDUCTASE N-TERMINAL DOMAIN-CONTAINING PROTEIN"/>
    <property type="match status" value="1"/>
</dbReference>
<feature type="chain" id="PRO_5041359870" description="Glucose-methanol-choline oxidoreductase N-terminal domain-containing protein" evidence="9">
    <location>
        <begin position="21"/>
        <end position="849"/>
    </location>
</feature>
<evidence type="ECO:0000256" key="5">
    <source>
        <dbReference type="ARBA" id="ARBA00023002"/>
    </source>
</evidence>
<dbReference type="PROSITE" id="PS00623">
    <property type="entry name" value="GMC_OXRED_1"/>
    <property type="match status" value="1"/>
</dbReference>
<dbReference type="RefSeq" id="XP_052943195.1">
    <property type="nucleotide sequence ID" value="XM_053090414.1"/>
</dbReference>
<feature type="compositionally biased region" description="Basic and acidic residues" evidence="7">
    <location>
        <begin position="804"/>
        <end position="817"/>
    </location>
</feature>
<evidence type="ECO:0000313" key="12">
    <source>
        <dbReference type="Proteomes" id="UP001164286"/>
    </source>
</evidence>
<accession>A0AA38LSI4</accession>
<evidence type="ECO:0000313" key="11">
    <source>
        <dbReference type="EMBL" id="KAI9633418.1"/>
    </source>
</evidence>
<dbReference type="PANTHER" id="PTHR11552">
    <property type="entry name" value="GLUCOSE-METHANOL-CHOLINE GMC OXIDOREDUCTASE"/>
    <property type="match status" value="1"/>
</dbReference>
<gene>
    <name evidence="11" type="ORF">MKK02DRAFT_39039</name>
</gene>
<dbReference type="InterPro" id="IPR000172">
    <property type="entry name" value="GMC_OxRdtase_N"/>
</dbReference>
<dbReference type="AlphaFoldDB" id="A0AA38LSI4"/>
<evidence type="ECO:0000256" key="4">
    <source>
        <dbReference type="ARBA" id="ARBA00022827"/>
    </source>
</evidence>
<evidence type="ECO:0000256" key="2">
    <source>
        <dbReference type="ARBA" id="ARBA00010790"/>
    </source>
</evidence>
<dbReference type="SUPFAM" id="SSF51905">
    <property type="entry name" value="FAD/NAD(P)-binding domain"/>
    <property type="match status" value="1"/>
</dbReference>
<comment type="cofactor">
    <cofactor evidence="1">
        <name>FAD</name>
        <dbReference type="ChEBI" id="CHEBI:57692"/>
    </cofactor>
</comment>
<evidence type="ECO:0000256" key="3">
    <source>
        <dbReference type="ARBA" id="ARBA00022630"/>
    </source>
</evidence>
<keyword evidence="8" id="KW-1133">Transmembrane helix</keyword>
<dbReference type="InterPro" id="IPR036188">
    <property type="entry name" value="FAD/NAD-bd_sf"/>
</dbReference>
<feature type="compositionally biased region" description="Polar residues" evidence="7">
    <location>
        <begin position="771"/>
        <end position="784"/>
    </location>
</feature>
<dbReference type="InterPro" id="IPR012132">
    <property type="entry name" value="GMC_OxRdtase"/>
</dbReference>
<sequence>MIPSLLPLSLSLLALPLAIAHPSPEGSHNSGNPYRESLKREITTDASRVNGRAFDFVIAGGGCAGLALGARLSEWSNVTVLVIEAGADGSQFEDQIDIPGYSYLKGLGDTTFDWGYSTTPQIDALNLVKKWPRGKGLGGSGAVNGLYWCKGDQMEYDAWGQLNPNSAQTWNWNEMSKYMRKCETYTAPTAARIAQFGNVIDPNAGGKDGPIQISITNFIYPLVQNWIPTWLNLGFQSKDLLAGDTHGVTINPSTINPSNGTRCDSKAGYIDRLPPRSNLVILTNQQVTQVIFNGTKDASGNIIASGVRFQGSRGATAYTVQANKEVILAGGTIGSAQLLQLSGVGPADLMTRYGITQNLDLPVGHNLQDHVSVAMYWSTPPGTVTWREMYNADVQAAALAQWKANGTGKLTYVNNAMGYSNLADITGSTAAAASYAADIKTQLSKTVTDVTGWLTLPSTVASGLTKQYNIMQEWLTGRIGQLEVLLHMLGNADNTLGIQIALQHPWTRGTIFINSTDPFLSPSIDPHYFGVGFDTDIMAYGLDFARKLAGTAPLSQYFITETTPGRTVVDDALYDYSRRVSTTEYHPIGTCAMLPKADGGVVDTNLIVYGSANLRVIDASIMPLHVTAHTMASVYGVAEKGADIIKQKYMAVQAVAPSTGVATAGVATDAALTAPQASATAAAAGGNRSSAGLSTTAMIGVGVGAGVGALLILAALIAFCCIRKKRNEKKQIGEKGFYAPTGAAAGAAGGYAMNDLLAPAAPYSRERKMSASPSIASMETTDMSSRAPMRSESGYGLSANMDGPYRDSMDNRADTRAADFLPGTGDERYGQPTWNVRPQEQRYLPVNVR</sequence>
<dbReference type="EMBL" id="JAKWFO010000009">
    <property type="protein sequence ID" value="KAI9633418.1"/>
    <property type="molecule type" value="Genomic_DNA"/>
</dbReference>
<name>A0AA38LSI4_9TREE</name>
<keyword evidence="3 6" id="KW-0285">Flavoprotein</keyword>
<evidence type="ECO:0000256" key="1">
    <source>
        <dbReference type="ARBA" id="ARBA00001974"/>
    </source>
</evidence>
<keyword evidence="5" id="KW-0560">Oxidoreductase</keyword>
<evidence type="ECO:0000256" key="8">
    <source>
        <dbReference type="SAM" id="Phobius"/>
    </source>
</evidence>
<keyword evidence="4 6" id="KW-0274">FAD</keyword>
<dbReference type="SUPFAM" id="SSF54373">
    <property type="entry name" value="FAD-linked reductases, C-terminal domain"/>
    <property type="match status" value="1"/>
</dbReference>
<dbReference type="Gene3D" id="3.50.50.60">
    <property type="entry name" value="FAD/NAD(P)-binding domain"/>
    <property type="match status" value="1"/>
</dbReference>
<evidence type="ECO:0000256" key="6">
    <source>
        <dbReference type="RuleBase" id="RU003968"/>
    </source>
</evidence>
<dbReference type="Gene3D" id="4.10.450.10">
    <property type="entry name" value="Glucose Oxidase, domain 2"/>
    <property type="match status" value="1"/>
</dbReference>
<feature type="transmembrane region" description="Helical" evidence="8">
    <location>
        <begin position="697"/>
        <end position="722"/>
    </location>
</feature>
<evidence type="ECO:0000259" key="10">
    <source>
        <dbReference type="PROSITE" id="PS00623"/>
    </source>
</evidence>
<keyword evidence="12" id="KW-1185">Reference proteome</keyword>
<comment type="similarity">
    <text evidence="2 6">Belongs to the GMC oxidoreductase family.</text>
</comment>
<evidence type="ECO:0000256" key="7">
    <source>
        <dbReference type="SAM" id="MobiDB-lite"/>
    </source>
</evidence>
<dbReference type="Gene3D" id="3.30.560.10">
    <property type="entry name" value="Glucose Oxidase, domain 3"/>
    <property type="match status" value="1"/>
</dbReference>
<proteinExistence type="inferred from homology"/>
<dbReference type="InterPro" id="IPR007867">
    <property type="entry name" value="GMC_OxRtase_C"/>
</dbReference>
<protein>
    <recommendedName>
        <fullName evidence="10">Glucose-methanol-choline oxidoreductase N-terminal domain-containing protein</fullName>
    </recommendedName>
</protein>
<dbReference type="Proteomes" id="UP001164286">
    <property type="component" value="Unassembled WGS sequence"/>
</dbReference>
<keyword evidence="8" id="KW-0472">Membrane</keyword>
<dbReference type="GO" id="GO:0016614">
    <property type="term" value="F:oxidoreductase activity, acting on CH-OH group of donors"/>
    <property type="evidence" value="ECO:0007669"/>
    <property type="project" value="InterPro"/>
</dbReference>
<keyword evidence="9" id="KW-0732">Signal</keyword>
<dbReference type="Pfam" id="PF00732">
    <property type="entry name" value="GMC_oxred_N"/>
    <property type="match status" value="1"/>
</dbReference>
<keyword evidence="8" id="KW-0812">Transmembrane</keyword>
<comment type="caution">
    <text evidence="11">The sequence shown here is derived from an EMBL/GenBank/DDBJ whole genome shotgun (WGS) entry which is preliminary data.</text>
</comment>
<dbReference type="GO" id="GO:0050660">
    <property type="term" value="F:flavin adenine dinucleotide binding"/>
    <property type="evidence" value="ECO:0007669"/>
    <property type="project" value="InterPro"/>
</dbReference>
<dbReference type="GeneID" id="77729619"/>